<evidence type="ECO:0000259" key="1">
    <source>
        <dbReference type="Pfam" id="PF00975"/>
    </source>
</evidence>
<name>A0A423W9I6_9PEZI</name>
<feature type="domain" description="Thioesterase" evidence="1">
    <location>
        <begin position="22"/>
        <end position="89"/>
    </location>
</feature>
<protein>
    <recommendedName>
        <fullName evidence="1">Thioesterase domain-containing protein</fullName>
    </recommendedName>
</protein>
<dbReference type="InParanoid" id="A0A423W9I6"/>
<reference evidence="2 3" key="1">
    <citation type="submission" date="2015-09" db="EMBL/GenBank/DDBJ databases">
        <title>Host preference determinants of Valsa canker pathogens revealed by comparative genomics.</title>
        <authorList>
            <person name="Yin Z."/>
            <person name="Huang L."/>
        </authorList>
    </citation>
    <scope>NUCLEOTIDE SEQUENCE [LARGE SCALE GENOMIC DNA]</scope>
    <source>
        <strain evidence="2 3">SXYLt</strain>
    </source>
</reference>
<dbReference type="Proteomes" id="UP000285146">
    <property type="component" value="Unassembled WGS sequence"/>
</dbReference>
<proteinExistence type="predicted"/>
<organism evidence="2 3">
    <name type="scientific">Cytospora leucostoma</name>
    <dbReference type="NCBI Taxonomy" id="1230097"/>
    <lineage>
        <taxon>Eukaryota</taxon>
        <taxon>Fungi</taxon>
        <taxon>Dikarya</taxon>
        <taxon>Ascomycota</taxon>
        <taxon>Pezizomycotina</taxon>
        <taxon>Sordariomycetes</taxon>
        <taxon>Sordariomycetidae</taxon>
        <taxon>Diaporthales</taxon>
        <taxon>Cytosporaceae</taxon>
        <taxon>Cytospora</taxon>
    </lineage>
</organism>
<evidence type="ECO:0000313" key="2">
    <source>
        <dbReference type="EMBL" id="ROW00024.1"/>
    </source>
</evidence>
<gene>
    <name evidence="2" type="ORF">VPNG_08312</name>
</gene>
<dbReference type="AlphaFoldDB" id="A0A423W9I6"/>
<dbReference type="Pfam" id="PF00975">
    <property type="entry name" value="Thioesterase"/>
    <property type="match status" value="1"/>
</dbReference>
<accession>A0A423W9I6</accession>
<dbReference type="OrthoDB" id="10253869at2759"/>
<dbReference type="InterPro" id="IPR029058">
    <property type="entry name" value="AB_hydrolase_fold"/>
</dbReference>
<evidence type="ECO:0000313" key="3">
    <source>
        <dbReference type="Proteomes" id="UP000285146"/>
    </source>
</evidence>
<dbReference type="STRING" id="1230097.A0A423W9I6"/>
<keyword evidence="3" id="KW-1185">Reference proteome</keyword>
<dbReference type="Gene3D" id="3.40.50.1820">
    <property type="entry name" value="alpha/beta hydrolase"/>
    <property type="match status" value="1"/>
</dbReference>
<dbReference type="EMBL" id="LKEB01000057">
    <property type="protein sequence ID" value="ROW00024.1"/>
    <property type="molecule type" value="Genomic_DNA"/>
</dbReference>
<sequence length="118" mass="12645">MEVSWKVEGAVPRGGNECFGPNHQRFESTKQAVDIYTAATSYCQPRGPYTLAGYSYGAMLVFDVAKRLGAGGDQVDFLGSFNLPPHIKHRIRTAGLETMSAAPESLPGPCGSGRFGYA</sequence>
<dbReference type="SUPFAM" id="SSF53474">
    <property type="entry name" value="alpha/beta-Hydrolases"/>
    <property type="match status" value="1"/>
</dbReference>
<dbReference type="InterPro" id="IPR001031">
    <property type="entry name" value="Thioesterase"/>
</dbReference>
<comment type="caution">
    <text evidence="2">The sequence shown here is derived from an EMBL/GenBank/DDBJ whole genome shotgun (WGS) entry which is preliminary data.</text>
</comment>